<dbReference type="InterPro" id="IPR016148">
    <property type="entry name" value="Pili_assmbl_chaperone_C"/>
</dbReference>
<keyword evidence="7" id="KW-0393">Immunoglobulin domain</keyword>
<dbReference type="PRINTS" id="PR00969">
    <property type="entry name" value="CHAPERONPILI"/>
</dbReference>
<dbReference type="PROSITE" id="PS00635">
    <property type="entry name" value="PILI_CHAPERONE"/>
    <property type="match status" value="1"/>
</dbReference>
<evidence type="ECO:0000256" key="4">
    <source>
        <dbReference type="ARBA" id="ARBA00022729"/>
    </source>
</evidence>
<keyword evidence="5" id="KW-0574">Periplasm</keyword>
<dbReference type="GO" id="GO:0071555">
    <property type="term" value="P:cell wall organization"/>
    <property type="evidence" value="ECO:0007669"/>
    <property type="project" value="InterPro"/>
</dbReference>
<dbReference type="SUPFAM" id="SSF49354">
    <property type="entry name" value="PapD-like"/>
    <property type="match status" value="1"/>
</dbReference>
<organism evidence="9">
    <name type="scientific">Citrobacter amalonaticus</name>
    <dbReference type="NCBI Taxonomy" id="35703"/>
    <lineage>
        <taxon>Bacteria</taxon>
        <taxon>Pseudomonadati</taxon>
        <taxon>Pseudomonadota</taxon>
        <taxon>Gammaproteobacteria</taxon>
        <taxon>Enterobacterales</taxon>
        <taxon>Enterobacteriaceae</taxon>
        <taxon>Citrobacter</taxon>
    </lineage>
</organism>
<accession>A0A6N2XLM7</accession>
<keyword evidence="3" id="KW-1029">Fimbrium biogenesis</keyword>
<dbReference type="PANTHER" id="PTHR30251:SF9">
    <property type="entry name" value="CHAPERONE PROTEIN CAF1M"/>
    <property type="match status" value="1"/>
</dbReference>
<evidence type="ECO:0000256" key="2">
    <source>
        <dbReference type="ARBA" id="ARBA00007399"/>
    </source>
</evidence>
<evidence type="ECO:0000256" key="7">
    <source>
        <dbReference type="ARBA" id="ARBA00023319"/>
    </source>
</evidence>
<keyword evidence="6 8" id="KW-0143">Chaperone</keyword>
<dbReference type="EMBL" id="CACRTI010000020">
    <property type="protein sequence ID" value="VYT55339.1"/>
    <property type="molecule type" value="Genomic_DNA"/>
</dbReference>
<protein>
    <submittedName>
        <fullName evidence="9">Chaperone protein FimC</fullName>
    </submittedName>
</protein>
<dbReference type="PANTHER" id="PTHR30251">
    <property type="entry name" value="PILUS ASSEMBLY CHAPERONE"/>
    <property type="match status" value="1"/>
</dbReference>
<dbReference type="SUPFAM" id="SSF49584">
    <property type="entry name" value="Periplasmic chaperone C-domain"/>
    <property type="match status" value="1"/>
</dbReference>
<gene>
    <name evidence="9" type="primary">fimC_3</name>
    <name evidence="9" type="ORF">CALFYP1_01635</name>
</gene>
<dbReference type="InterPro" id="IPR018046">
    <property type="entry name" value="Pili_assmbl_chaperone_CS"/>
</dbReference>
<evidence type="ECO:0000256" key="8">
    <source>
        <dbReference type="RuleBase" id="RU003918"/>
    </source>
</evidence>
<comment type="subcellular location">
    <subcellularLocation>
        <location evidence="1 8">Periplasm</location>
    </subcellularLocation>
</comment>
<reference evidence="9" key="1">
    <citation type="submission" date="2019-11" db="EMBL/GenBank/DDBJ databases">
        <authorList>
            <person name="Feng L."/>
        </authorList>
    </citation>
    <scope>NUCLEOTIDE SEQUENCE</scope>
    <source>
        <strain evidence="9">CAmalonaticusLFYP1</strain>
    </source>
</reference>
<sequence length="227" mass="24983">MNRSIISIIAILGGYFLASSAHAGVVIGGTRIIYDATKKDASITVSNPDNHPYLIQTWVDNVENVTKEVPFIVTPPLYRLNAGKKSMMRIVYTESSLPENQESMFYFNVKAIPSSSETSSNVLQVVVKSKMKLIYRPKKLKGIEPESFAENLQWNISGNQLSVKNPSPFYMNFGEIKLNGSAIKSASYVAPNSSANFTLPGPMKNGAISFKLINDYGGLSKEFNSKI</sequence>
<keyword evidence="4" id="KW-0732">Signal</keyword>
<evidence type="ECO:0000256" key="5">
    <source>
        <dbReference type="ARBA" id="ARBA00022764"/>
    </source>
</evidence>
<dbReference type="InterPro" id="IPR050643">
    <property type="entry name" value="Periplasmic_pilus_chap"/>
</dbReference>
<dbReference type="Gene3D" id="2.60.40.10">
    <property type="entry name" value="Immunoglobulins"/>
    <property type="match status" value="2"/>
</dbReference>
<evidence type="ECO:0000256" key="6">
    <source>
        <dbReference type="ARBA" id="ARBA00023186"/>
    </source>
</evidence>
<dbReference type="Pfam" id="PF02753">
    <property type="entry name" value="PapD_C"/>
    <property type="match status" value="1"/>
</dbReference>
<proteinExistence type="inferred from homology"/>
<dbReference type="AlphaFoldDB" id="A0A6N2XLM7"/>
<evidence type="ECO:0000256" key="1">
    <source>
        <dbReference type="ARBA" id="ARBA00004418"/>
    </source>
</evidence>
<dbReference type="InterPro" id="IPR008962">
    <property type="entry name" value="PapD-like_sf"/>
</dbReference>
<dbReference type="InterPro" id="IPR036316">
    <property type="entry name" value="Pili_assmbl_chap_C_dom_sf"/>
</dbReference>
<dbReference type="InterPro" id="IPR001829">
    <property type="entry name" value="Pili_assmbl_chaperone_bac"/>
</dbReference>
<dbReference type="InterPro" id="IPR013783">
    <property type="entry name" value="Ig-like_fold"/>
</dbReference>
<evidence type="ECO:0000256" key="3">
    <source>
        <dbReference type="ARBA" id="ARBA00022558"/>
    </source>
</evidence>
<dbReference type="GO" id="GO:0030288">
    <property type="term" value="C:outer membrane-bounded periplasmic space"/>
    <property type="evidence" value="ECO:0007669"/>
    <property type="project" value="InterPro"/>
</dbReference>
<evidence type="ECO:0000313" key="9">
    <source>
        <dbReference type="EMBL" id="VYT55339.1"/>
    </source>
</evidence>
<name>A0A6N2XLM7_CITAM</name>
<comment type="similarity">
    <text evidence="2 8">Belongs to the periplasmic pilus chaperone family.</text>
</comment>
<dbReference type="InterPro" id="IPR016147">
    <property type="entry name" value="Pili_assmbl_chaperone_N"/>
</dbReference>
<dbReference type="RefSeq" id="WP_044268422.1">
    <property type="nucleotide sequence ID" value="NZ_CACRTI010000020.1"/>
</dbReference>
<dbReference type="Pfam" id="PF00345">
    <property type="entry name" value="PapD_N"/>
    <property type="match status" value="1"/>
</dbReference>
<dbReference type="FunFam" id="2.60.40.10:FF:000458">
    <property type="entry name" value="Molecular chaperone FimC"/>
    <property type="match status" value="1"/>
</dbReference>